<keyword evidence="1" id="KW-0175">Coiled coil</keyword>
<evidence type="ECO:0000256" key="2">
    <source>
        <dbReference type="SAM" id="Phobius"/>
    </source>
</evidence>
<keyword evidence="2" id="KW-0812">Transmembrane</keyword>
<keyword evidence="2" id="KW-1133">Transmembrane helix</keyword>
<protein>
    <recommendedName>
        <fullName evidence="3">Transglycosylase SLT domain-containing protein</fullName>
    </recommendedName>
</protein>
<dbReference type="RefSeq" id="WP_166501952.1">
    <property type="nucleotide sequence ID" value="NZ_CP050124.1"/>
</dbReference>
<keyword evidence="2" id="KW-0472">Membrane</keyword>
<dbReference type="SUPFAM" id="SSF53955">
    <property type="entry name" value="Lysozyme-like"/>
    <property type="match status" value="1"/>
</dbReference>
<dbReference type="Proteomes" id="UP000502345">
    <property type="component" value="Chromosome"/>
</dbReference>
<name>A0A6G9CP87_RHOER</name>
<feature type="coiled-coil region" evidence="1">
    <location>
        <begin position="426"/>
        <end position="453"/>
    </location>
</feature>
<feature type="coiled-coil region" evidence="1">
    <location>
        <begin position="281"/>
        <end position="319"/>
    </location>
</feature>
<sequence length="1610" mass="168919">MSVQFQAGTASIAIGPDLTGFHRKVKVQLRSERIEAPVIVVPNFDNFRQKLETGLGRFNANIKVKVSPDLSGFRQQLRADLAATSGDSAVTIPVRLDLTVAREQLRAFRVEASRSMHADFDLDITAALAQLAALRAASQGIGSVGGIGSIGTAASGIINPVGLATAALVGLAAVSLVPLIGQLAQAAGVISLLPAVAASAAAGIATIVIGSTGIFDAFSKGSKAAEEAAKNAAKTAKQQATEARERASAAKAVANAERGVEKAADGIARAERGVGTALDNVERAERGVIQAQKKSEDAQKSLTRARKDAQEQIEDLNLALKGSALDERGAELAVRRAEQQLRDLWKGGQPVTPLDVSEAVLGVDEAKQRLDEVRERNGDLREEVDAANKAGVEGSEQVISAKEAIADADQGVIDSQKSLADSHLAVADAQAAVLDAQQNLADSQEAVIDAQQRAAEATTANADAVDEYAAALANLSPNARAFVEDTRSLGDAWNQLRLQVQDNLFAGLGGSITDLATNYFPILKNGLGGIATEINIGLKGAIADLSSESSKLDWTNILENTRISMQPVIDGLSDLFGGLTNIASIGSDFLPGLSGSFADTMKSFQEWTASEEGQNKIRTFMEDSIRAFGEIKDLFVEIGRVVGGLFSTSDEAGQSMVKSLTDTMREFADWMRTAEGQQKMRDFWEDVRKTITDILTLVKEAGILVAETTDLINRAFPTDGATVGIFGAANSASKGDFGGALRSLGGVAAESYSSIFRAAGVPGANGGAINMGIGNIKKTWGWLSGLFGGDGGGDGNLPSPENGEGLTPNANGNGIAFLPNTVPGPNVGGGRSGGQKQYTREEWEKTFGDVEEFDRQLEELQLKSIETQRIGSSEFGTFGSNAAQTLISLGTGDFSNFKSSLGDLAKNILGTTEDGQTNWGNLGSKIGEVVGNITEKIFPGLKEGLGTLLEFGRGIVEGFGGNWDRLKGMAAGPINWIIDNVINGTLKNAWNAVAKVIPGLSEWDGVARIEIPGAGKSEGGPELVQRYATGGHVRGRGGPTDDLIDAKLSNGEYVMRASAVDKIGVANLDRLNNNPLVAKGKVLAEGMFTGIRMKVGGSVDEAVARAKAFMQHESGKPYQYGGTGDPSWDCSGLWSGIVNELSGRPATSGRLFNTESDFESMGWKPGLDGRVTIGIMRGGGGENSHMAGTLDGTNAESSGDNGVQWGGPARGSDNSMFGLQYTLQELAGEFASGGQGGGGLFASAANAARRLAASTFDKAVTGIGAGIPDFGPSLMGQVPKAAFNAIKDALTAAIRGSLNSGSSSDSGNTPYDIGAGAEQWRPLVEKLFQEKGQPADLIDKYLYQIQRESSGNPNAINNYDVNAQNGTPSKGLAQVIDPTFQSYKDPGYDDIWDPESNLRASLNYLIRDPKFGGRGVAALTGAGYALGGIIPGYSPGQDKFQVGVSGGESIMRPEWTRAVGSSFVDGMNSIARKQGVEGVQRAMGMFAQGGVFDPEEARLYAEGRFAQFGTQVGDIAKSAIPEILGVQGTPLDPNHRYWQAALDIQSAAMGAQAVGPIVSDQLGSNSIQSAIAEGGRVIEEHIHYHVTDIDEAIRKERIRQKQQATSFTGR</sequence>
<evidence type="ECO:0000256" key="1">
    <source>
        <dbReference type="SAM" id="Coils"/>
    </source>
</evidence>
<feature type="coiled-coil region" evidence="1">
    <location>
        <begin position="226"/>
        <end position="257"/>
    </location>
</feature>
<proteinExistence type="predicted"/>
<organism evidence="4 5">
    <name type="scientific">Rhodococcus erythropolis</name>
    <name type="common">Arthrobacter picolinophilus</name>
    <dbReference type="NCBI Taxonomy" id="1833"/>
    <lineage>
        <taxon>Bacteria</taxon>
        <taxon>Bacillati</taxon>
        <taxon>Actinomycetota</taxon>
        <taxon>Actinomycetes</taxon>
        <taxon>Mycobacteriales</taxon>
        <taxon>Nocardiaceae</taxon>
        <taxon>Rhodococcus</taxon>
        <taxon>Rhodococcus erythropolis group</taxon>
    </lineage>
</organism>
<dbReference type="Gene3D" id="1.10.530.10">
    <property type="match status" value="1"/>
</dbReference>
<feature type="transmembrane region" description="Helical" evidence="2">
    <location>
        <begin position="161"/>
        <end position="180"/>
    </location>
</feature>
<dbReference type="EMBL" id="CP050124">
    <property type="protein sequence ID" value="QIP38620.1"/>
    <property type="molecule type" value="Genomic_DNA"/>
</dbReference>
<feature type="domain" description="Transglycosylase SLT" evidence="3">
    <location>
        <begin position="1345"/>
        <end position="1407"/>
    </location>
</feature>
<evidence type="ECO:0000313" key="5">
    <source>
        <dbReference type="Proteomes" id="UP000502345"/>
    </source>
</evidence>
<reference evidence="4 5" key="1">
    <citation type="submission" date="2020-03" db="EMBL/GenBank/DDBJ databases">
        <title>Screen low temperature-resistant strains for efficient degradation of petroleum hydrocarbons under the low temperature.</title>
        <authorList>
            <person name="Wang Y."/>
            <person name="Chen J."/>
        </authorList>
    </citation>
    <scope>NUCLEOTIDE SEQUENCE [LARGE SCALE GENOMIC DNA]</scope>
    <source>
        <strain evidence="4 5">KB1</strain>
    </source>
</reference>
<evidence type="ECO:0000259" key="3">
    <source>
        <dbReference type="Pfam" id="PF01464"/>
    </source>
</evidence>
<evidence type="ECO:0000313" key="4">
    <source>
        <dbReference type="EMBL" id="QIP38620.1"/>
    </source>
</evidence>
<feature type="transmembrane region" description="Helical" evidence="2">
    <location>
        <begin position="192"/>
        <end position="215"/>
    </location>
</feature>
<gene>
    <name evidence="4" type="ORF">G9444_1376</name>
</gene>
<dbReference type="InterPro" id="IPR023346">
    <property type="entry name" value="Lysozyme-like_dom_sf"/>
</dbReference>
<dbReference type="Pfam" id="PF01464">
    <property type="entry name" value="SLT"/>
    <property type="match status" value="1"/>
</dbReference>
<dbReference type="CDD" id="cd13402">
    <property type="entry name" value="LT_TF-like"/>
    <property type="match status" value="1"/>
</dbReference>
<dbReference type="InterPro" id="IPR008258">
    <property type="entry name" value="Transglycosylase_SLT_dom_1"/>
</dbReference>
<feature type="coiled-coil region" evidence="1">
    <location>
        <begin position="356"/>
        <end position="390"/>
    </location>
</feature>
<accession>A0A6G9CP87</accession>